<name>A0A2U1DEV1_9LACO</name>
<dbReference type="Gene3D" id="3.40.350.10">
    <property type="entry name" value="Creatinase/prolidase N-terminal domain"/>
    <property type="match status" value="1"/>
</dbReference>
<dbReference type="OrthoDB" id="9806388at2"/>
<dbReference type="Pfam" id="PF00557">
    <property type="entry name" value="Peptidase_M24"/>
    <property type="match status" value="1"/>
</dbReference>
<feature type="domain" description="Peptidase M24" evidence="1">
    <location>
        <begin position="142"/>
        <end position="344"/>
    </location>
</feature>
<keyword evidence="3" id="KW-0031">Aminopeptidase</keyword>
<dbReference type="InterPro" id="IPR000587">
    <property type="entry name" value="Creatinase_N"/>
</dbReference>
<dbReference type="EMBL" id="QEKT01000001">
    <property type="protein sequence ID" value="PVY86109.1"/>
    <property type="molecule type" value="Genomic_DNA"/>
</dbReference>
<dbReference type="InterPro" id="IPR000994">
    <property type="entry name" value="Pept_M24"/>
</dbReference>
<dbReference type="Pfam" id="PF01321">
    <property type="entry name" value="Creatinase_N"/>
    <property type="match status" value="1"/>
</dbReference>
<proteinExistence type="predicted"/>
<dbReference type="PANTHER" id="PTHR46112:SF3">
    <property type="entry name" value="AMINOPEPTIDASE YPDF"/>
    <property type="match status" value="1"/>
</dbReference>
<dbReference type="AlphaFoldDB" id="A0A2U1DEV1"/>
<dbReference type="RefSeq" id="WP_089937214.1">
    <property type="nucleotide sequence ID" value="NZ_CAKOEX010000001.1"/>
</dbReference>
<dbReference type="CDD" id="cd01092">
    <property type="entry name" value="APP-like"/>
    <property type="match status" value="1"/>
</dbReference>
<dbReference type="SUPFAM" id="SSF53092">
    <property type="entry name" value="Creatinase/prolidase N-terminal domain"/>
    <property type="match status" value="1"/>
</dbReference>
<evidence type="ECO:0000313" key="4">
    <source>
        <dbReference type="Proteomes" id="UP000245433"/>
    </source>
</evidence>
<evidence type="ECO:0000313" key="3">
    <source>
        <dbReference type="EMBL" id="PVY86109.1"/>
    </source>
</evidence>
<keyword evidence="3" id="KW-0378">Hydrolase</keyword>
<dbReference type="Proteomes" id="UP000245433">
    <property type="component" value="Unassembled WGS sequence"/>
</dbReference>
<dbReference type="PANTHER" id="PTHR46112">
    <property type="entry name" value="AMINOPEPTIDASE"/>
    <property type="match status" value="1"/>
</dbReference>
<dbReference type="GO" id="GO:0004177">
    <property type="term" value="F:aminopeptidase activity"/>
    <property type="evidence" value="ECO:0007669"/>
    <property type="project" value="UniProtKB-KW"/>
</dbReference>
<evidence type="ECO:0000259" key="1">
    <source>
        <dbReference type="Pfam" id="PF00557"/>
    </source>
</evidence>
<accession>A0A2U1DEV1</accession>
<dbReference type="Gene3D" id="3.90.230.10">
    <property type="entry name" value="Creatinase/methionine aminopeptidase superfamily"/>
    <property type="match status" value="1"/>
</dbReference>
<protein>
    <submittedName>
        <fullName evidence="3">Xaa-Pro aminopeptidase</fullName>
    </submittedName>
</protein>
<keyword evidence="3" id="KW-0645">Protease</keyword>
<dbReference type="InterPro" id="IPR029149">
    <property type="entry name" value="Creatin/AminoP/Spt16_N"/>
</dbReference>
<sequence length="363" mass="40017">MAYLENRIHKLQQLLQKMGLDGLIVTEGYNLRYLTGFKGGTGDGLLVVGLHEARLITDARYQTEYQDQLPEDVSLAITREYYAEAVKTVAEFGIKQLAFEASLSYEIYNYIEELLPADISLDALPGAIESLREAKDEQEITAIKKATQASVKAFNELLNFIKVGQTERQVADELDRLQKEFGGSKPSFDTIVASGYRSALPHGEATDKIIEAGDLVTIDFGYYVDGYTSDVTRTIAMGQIDPELEKIYNIVKEANAEAIDVVKPGIATAEIDRVARQYIEERGYGQYYNHGTGHGAGLNIHEGPVLTVNAGDEVLAGNLLTIEPGIYLPDRGGVRIEDDILVTPQGHENLTEGISKELIVIDR</sequence>
<dbReference type="SUPFAM" id="SSF55920">
    <property type="entry name" value="Creatinase/aminopeptidase"/>
    <property type="match status" value="1"/>
</dbReference>
<reference evidence="3 4" key="1">
    <citation type="submission" date="2018-04" db="EMBL/GenBank/DDBJ databases">
        <title>Genomic Encyclopedia of Type Strains, Phase IV (KMG-IV): sequencing the most valuable type-strain genomes for metagenomic binning, comparative biology and taxonomic classification.</title>
        <authorList>
            <person name="Goeker M."/>
        </authorList>
    </citation>
    <scope>NUCLEOTIDE SEQUENCE [LARGE SCALE GENOMIC DNA]</scope>
    <source>
        <strain evidence="3 4">DSM 28795</strain>
    </source>
</reference>
<dbReference type="InterPro" id="IPR036005">
    <property type="entry name" value="Creatinase/aminopeptidase-like"/>
</dbReference>
<dbReference type="InterPro" id="IPR050659">
    <property type="entry name" value="Peptidase_M24B"/>
</dbReference>
<evidence type="ECO:0000259" key="2">
    <source>
        <dbReference type="Pfam" id="PF01321"/>
    </source>
</evidence>
<keyword evidence="4" id="KW-1185">Reference proteome</keyword>
<organism evidence="3 4">
    <name type="scientific">Convivina intestini</name>
    <dbReference type="NCBI Taxonomy" id="1505726"/>
    <lineage>
        <taxon>Bacteria</taxon>
        <taxon>Bacillati</taxon>
        <taxon>Bacillota</taxon>
        <taxon>Bacilli</taxon>
        <taxon>Lactobacillales</taxon>
        <taxon>Lactobacillaceae</taxon>
        <taxon>Convivina</taxon>
    </lineage>
</organism>
<feature type="domain" description="Creatinase N-terminal" evidence="2">
    <location>
        <begin position="7"/>
        <end position="133"/>
    </location>
</feature>
<comment type="caution">
    <text evidence="3">The sequence shown here is derived from an EMBL/GenBank/DDBJ whole genome shotgun (WGS) entry which is preliminary data.</text>
</comment>
<gene>
    <name evidence="3" type="ORF">C7384_10122</name>
</gene>